<sequence>MSNAQWPTAPQGRDPRQPFGQPPQGRDPRQPFGQQPPTPPSLEDLEPPKRSNRAMVAVLGVVAVIVAIVLGMQFIGGADPQDGASTAPSATAEPSPERTGNFIPFEGNGDGIFEIVGYSWGADRLNVRLRVEVTHGDYAFSVFAFTNETRASYEPVDLRAFSAREGEPFEGNVTFLMPQADATIVLSTPSGRVALNALPIKG</sequence>
<comment type="caution">
    <text evidence="3">The sequence shown here is derived from an EMBL/GenBank/DDBJ whole genome shotgun (WGS) entry which is preliminary data.</text>
</comment>
<reference evidence="4" key="1">
    <citation type="journal article" date="2019" name="Int. J. Syst. Evol. Microbiol.">
        <title>The Global Catalogue of Microorganisms (GCM) 10K type strain sequencing project: providing services to taxonomists for standard genome sequencing and annotation.</title>
        <authorList>
            <consortium name="The Broad Institute Genomics Platform"/>
            <consortium name="The Broad Institute Genome Sequencing Center for Infectious Disease"/>
            <person name="Wu L."/>
            <person name="Ma J."/>
        </authorList>
    </citation>
    <scope>NUCLEOTIDE SEQUENCE [LARGE SCALE GENOMIC DNA]</scope>
    <source>
        <strain evidence="4">JCM 19125</strain>
    </source>
</reference>
<dbReference type="Proteomes" id="UP001501521">
    <property type="component" value="Unassembled WGS sequence"/>
</dbReference>
<protein>
    <recommendedName>
        <fullName evidence="5">DUF4352 domain-containing protein</fullName>
    </recommendedName>
</protein>
<accession>A0ABP9FLG4</accession>
<dbReference type="EMBL" id="BAABLV010000041">
    <property type="protein sequence ID" value="GAA4906624.1"/>
    <property type="molecule type" value="Genomic_DNA"/>
</dbReference>
<feature type="compositionally biased region" description="Low complexity" evidence="1">
    <location>
        <begin position="17"/>
        <end position="33"/>
    </location>
</feature>
<evidence type="ECO:0008006" key="5">
    <source>
        <dbReference type="Google" id="ProtNLM"/>
    </source>
</evidence>
<keyword evidence="4" id="KW-1185">Reference proteome</keyword>
<dbReference type="RefSeq" id="WP_345583865.1">
    <property type="nucleotide sequence ID" value="NZ_BAABLV010000041.1"/>
</dbReference>
<keyword evidence="2" id="KW-1133">Transmembrane helix</keyword>
<evidence type="ECO:0000256" key="2">
    <source>
        <dbReference type="SAM" id="Phobius"/>
    </source>
</evidence>
<evidence type="ECO:0000313" key="3">
    <source>
        <dbReference type="EMBL" id="GAA4906624.1"/>
    </source>
</evidence>
<evidence type="ECO:0000256" key="1">
    <source>
        <dbReference type="SAM" id="MobiDB-lite"/>
    </source>
</evidence>
<feature type="compositionally biased region" description="Low complexity" evidence="1">
    <location>
        <begin position="84"/>
        <end position="94"/>
    </location>
</feature>
<feature type="region of interest" description="Disordered" evidence="1">
    <location>
        <begin position="1"/>
        <end position="48"/>
    </location>
</feature>
<keyword evidence="2" id="KW-0472">Membrane</keyword>
<proteinExistence type="predicted"/>
<organism evidence="3 4">
    <name type="scientific">Tessaracoccus lubricantis</name>
    <dbReference type="NCBI Taxonomy" id="545543"/>
    <lineage>
        <taxon>Bacteria</taxon>
        <taxon>Bacillati</taxon>
        <taxon>Actinomycetota</taxon>
        <taxon>Actinomycetes</taxon>
        <taxon>Propionibacteriales</taxon>
        <taxon>Propionibacteriaceae</taxon>
        <taxon>Tessaracoccus</taxon>
    </lineage>
</organism>
<name>A0ABP9FLG4_9ACTN</name>
<evidence type="ECO:0000313" key="4">
    <source>
        <dbReference type="Proteomes" id="UP001501521"/>
    </source>
</evidence>
<gene>
    <name evidence="3" type="ORF">GCM10025789_27550</name>
</gene>
<keyword evidence="2" id="KW-0812">Transmembrane</keyword>
<feature type="transmembrane region" description="Helical" evidence="2">
    <location>
        <begin position="54"/>
        <end position="75"/>
    </location>
</feature>
<feature type="region of interest" description="Disordered" evidence="1">
    <location>
        <begin position="81"/>
        <end position="102"/>
    </location>
</feature>